<proteinExistence type="evidence at transcript level"/>
<keyword evidence="9" id="KW-1133">Transmembrane helix</keyword>
<reference evidence="11" key="1">
    <citation type="submission" date="2012-05" db="EMBL/GenBank/DDBJ databases">
        <authorList>
            <person name="Krishnakumar V."/>
            <person name="Cheung F."/>
            <person name="Xiao Y."/>
            <person name="Chan A."/>
            <person name="Moskal W.A."/>
            <person name="Town C.D."/>
        </authorList>
    </citation>
    <scope>NUCLEOTIDE SEQUENCE</scope>
</reference>
<evidence type="ECO:0000256" key="5">
    <source>
        <dbReference type="ARBA" id="ARBA00023002"/>
    </source>
</evidence>
<keyword evidence="9" id="KW-0812">Transmembrane</keyword>
<keyword evidence="3" id="KW-0285">Flavoprotein</keyword>
<accession>I3T3J0</accession>
<keyword evidence="4" id="KW-0274">FAD</keyword>
<dbReference type="EMBL" id="BT147288">
    <property type="protein sequence ID" value="AFK47082.1"/>
    <property type="molecule type" value="mRNA"/>
</dbReference>
<feature type="domain" description="Monodehydroascorbate reductase 3-like C-terminal" evidence="10">
    <location>
        <begin position="58"/>
        <end position="141"/>
    </location>
</feature>
<comment type="cofactor">
    <cofactor evidence="1">
        <name>FAD</name>
        <dbReference type="ChEBI" id="CHEBI:57692"/>
    </cofactor>
</comment>
<protein>
    <recommendedName>
        <fullName evidence="8">monodehydroascorbate reductase (NADH)</fullName>
        <ecNumber evidence="8">1.6.5.4</ecNumber>
    </recommendedName>
</protein>
<dbReference type="PANTHER" id="PTHR43557">
    <property type="entry name" value="APOPTOSIS-INDUCING FACTOR 1"/>
    <property type="match status" value="1"/>
</dbReference>
<feature type="transmembrane region" description="Helical" evidence="9">
    <location>
        <begin position="171"/>
        <end position="192"/>
    </location>
</feature>
<dbReference type="InterPro" id="IPR048618">
    <property type="entry name" value="MDHAR3-like_C"/>
</dbReference>
<evidence type="ECO:0000256" key="1">
    <source>
        <dbReference type="ARBA" id="ARBA00001974"/>
    </source>
</evidence>
<evidence type="ECO:0000256" key="4">
    <source>
        <dbReference type="ARBA" id="ARBA00022827"/>
    </source>
</evidence>
<name>I3T3J0_LOTJA</name>
<evidence type="ECO:0000256" key="6">
    <source>
        <dbReference type="ARBA" id="ARBA00023027"/>
    </source>
</evidence>
<evidence type="ECO:0000313" key="11">
    <source>
        <dbReference type="EMBL" id="AFK47082.1"/>
    </source>
</evidence>
<evidence type="ECO:0000256" key="8">
    <source>
        <dbReference type="ARBA" id="ARBA00038920"/>
    </source>
</evidence>
<evidence type="ECO:0000256" key="3">
    <source>
        <dbReference type="ARBA" id="ARBA00022630"/>
    </source>
</evidence>
<dbReference type="GO" id="GO:0016656">
    <property type="term" value="F:monodehydroascorbate reductase (NADH) activity"/>
    <property type="evidence" value="ECO:0007669"/>
    <property type="project" value="UniProtKB-EC"/>
</dbReference>
<evidence type="ECO:0000256" key="9">
    <source>
        <dbReference type="SAM" id="Phobius"/>
    </source>
</evidence>
<dbReference type="EC" id="1.6.5.4" evidence="8"/>
<dbReference type="GO" id="GO:0005737">
    <property type="term" value="C:cytoplasm"/>
    <property type="evidence" value="ECO:0007669"/>
    <property type="project" value="TreeGrafter"/>
</dbReference>
<comment type="similarity">
    <text evidence="2">Belongs to the FAD-dependent oxidoreductase family.</text>
</comment>
<dbReference type="AlphaFoldDB" id="I3T3J0"/>
<keyword evidence="7" id="KW-0676">Redox-active center</keyword>
<dbReference type="InterPro" id="IPR016156">
    <property type="entry name" value="FAD/NAD-linked_Rdtase_dimer_sf"/>
</dbReference>
<keyword evidence="5" id="KW-0560">Oxidoreductase</keyword>
<keyword evidence="9" id="KW-0472">Membrane</keyword>
<dbReference type="Gene3D" id="3.30.390.30">
    <property type="match status" value="1"/>
</dbReference>
<evidence type="ECO:0000256" key="7">
    <source>
        <dbReference type="ARBA" id="ARBA00023284"/>
    </source>
</evidence>
<dbReference type="InterPro" id="IPR050446">
    <property type="entry name" value="FAD-oxidoreductase/Apoptosis"/>
</dbReference>
<dbReference type="SUPFAM" id="SSF55424">
    <property type="entry name" value="FAD/NAD-linked reductases, dimerisation (C-terminal) domain"/>
    <property type="match status" value="1"/>
</dbReference>
<dbReference type="InterPro" id="IPR036188">
    <property type="entry name" value="FAD/NAD-bd_sf"/>
</dbReference>
<sequence>MLQSSNSSVYAIGDVAALPVKAFGETRRLEHVDSARKSARHAVSAIMEPEKTGDFDYLPFFYSRVFTLSWQFFGDNVGEVVYYGDFSGGTFGAYWISKGHLVGAFLEGGTKEEYEAVAKTTRLRPAIEDLAELERQGLGFAVTVSQKPMASSPPVEISSTSSLVLESPLHAWHATAGVILAASIAAFAYFYGKKRRRW</sequence>
<organism evidence="11">
    <name type="scientific">Lotus japonicus</name>
    <name type="common">Lotus corniculatus var. japonicus</name>
    <dbReference type="NCBI Taxonomy" id="34305"/>
    <lineage>
        <taxon>Eukaryota</taxon>
        <taxon>Viridiplantae</taxon>
        <taxon>Streptophyta</taxon>
        <taxon>Embryophyta</taxon>
        <taxon>Tracheophyta</taxon>
        <taxon>Spermatophyta</taxon>
        <taxon>Magnoliopsida</taxon>
        <taxon>eudicotyledons</taxon>
        <taxon>Gunneridae</taxon>
        <taxon>Pentapetalae</taxon>
        <taxon>rosids</taxon>
        <taxon>fabids</taxon>
        <taxon>Fabales</taxon>
        <taxon>Fabaceae</taxon>
        <taxon>Papilionoideae</taxon>
        <taxon>50 kb inversion clade</taxon>
        <taxon>NPAAA clade</taxon>
        <taxon>Hologalegina</taxon>
        <taxon>robinioid clade</taxon>
        <taxon>Loteae</taxon>
        <taxon>Lotus</taxon>
    </lineage>
</organism>
<keyword evidence="6" id="KW-0520">NAD</keyword>
<dbReference type="Gene3D" id="3.50.50.60">
    <property type="entry name" value="FAD/NAD(P)-binding domain"/>
    <property type="match status" value="1"/>
</dbReference>
<dbReference type="PANTHER" id="PTHR43557:SF2">
    <property type="entry name" value="RIESKE DOMAIN-CONTAINING PROTEIN-RELATED"/>
    <property type="match status" value="1"/>
</dbReference>
<dbReference type="Pfam" id="PF21791">
    <property type="entry name" value="MDHAR3-like_C"/>
    <property type="match status" value="1"/>
</dbReference>
<dbReference type="SUPFAM" id="SSF51905">
    <property type="entry name" value="FAD/NAD(P)-binding domain"/>
    <property type="match status" value="1"/>
</dbReference>
<evidence type="ECO:0000259" key="10">
    <source>
        <dbReference type="Pfam" id="PF21791"/>
    </source>
</evidence>
<evidence type="ECO:0000256" key="2">
    <source>
        <dbReference type="ARBA" id="ARBA00006442"/>
    </source>
</evidence>